<keyword evidence="1" id="KW-1133">Transmembrane helix</keyword>
<gene>
    <name evidence="2" type="ORF">BC643_4647</name>
</gene>
<dbReference type="RefSeq" id="WP_120275801.1">
    <property type="nucleotide sequence ID" value="NZ_RAPN01000006.1"/>
</dbReference>
<name>A0A419VUC6_9BACT</name>
<evidence type="ECO:0000313" key="2">
    <source>
        <dbReference type="EMBL" id="RKD85128.1"/>
    </source>
</evidence>
<evidence type="ECO:0000313" key="3">
    <source>
        <dbReference type="Proteomes" id="UP000283387"/>
    </source>
</evidence>
<dbReference type="AlphaFoldDB" id="A0A419VUC6"/>
<proteinExistence type="predicted"/>
<keyword evidence="1" id="KW-0472">Membrane</keyword>
<feature type="transmembrane region" description="Helical" evidence="1">
    <location>
        <begin position="119"/>
        <end position="136"/>
    </location>
</feature>
<reference evidence="2 3" key="1">
    <citation type="submission" date="2018-09" db="EMBL/GenBank/DDBJ databases">
        <title>Genomic Encyclopedia of Archaeal and Bacterial Type Strains, Phase II (KMG-II): from individual species to whole genera.</title>
        <authorList>
            <person name="Goeker M."/>
        </authorList>
    </citation>
    <scope>NUCLEOTIDE SEQUENCE [LARGE SCALE GENOMIC DNA]</scope>
    <source>
        <strain evidence="2 3">DSM 27148</strain>
    </source>
</reference>
<protein>
    <submittedName>
        <fullName evidence="2">Uncharacterized protein</fullName>
    </submittedName>
</protein>
<keyword evidence="3" id="KW-1185">Reference proteome</keyword>
<keyword evidence="1" id="KW-0812">Transmembrane</keyword>
<dbReference type="EMBL" id="RAPN01000006">
    <property type="protein sequence ID" value="RKD85128.1"/>
    <property type="molecule type" value="Genomic_DNA"/>
</dbReference>
<sequence>MDANQKKEILAHVLAQSTFSKSPTSSVLLEYLVSATIAGTDLKEMTIGVDLLGDKFDSESGNARIRVNIYNLRKKLDNYYSGEGKEDEWRIVIEKGQYRVDFIPAKAPKSETQAFGRRVAVFLIAALVLSWGIFFWQTRPNPAPKFWKDFFKNGAATNLIIGDSYGLMGEVGTGHHGWFRDYGINSLDDLYTFLEAHPELKNKVTPANYYYTTEMAAFSAKELGELFQRNKADFAIRFSTRTSYSDIVLGNAIYVGPIKNDNKFIRLFNEGNPQFKIENNQLHFAGAAQQAAKDFNLSTEGLVSEYAIVSRMDGGKNNARFVFFSDHDIGVKATVEYFTNKDSLQAFADRYFEGRAANFTAVFETTGIERNSLRLSPVLVSEIQAR</sequence>
<dbReference type="Proteomes" id="UP000283387">
    <property type="component" value="Unassembled WGS sequence"/>
</dbReference>
<dbReference type="OrthoDB" id="1295312at2"/>
<evidence type="ECO:0000256" key="1">
    <source>
        <dbReference type="SAM" id="Phobius"/>
    </source>
</evidence>
<comment type="caution">
    <text evidence="2">The sequence shown here is derived from an EMBL/GenBank/DDBJ whole genome shotgun (WGS) entry which is preliminary data.</text>
</comment>
<organism evidence="2 3">
    <name type="scientific">Mangrovibacterium diazotrophicum</name>
    <dbReference type="NCBI Taxonomy" id="1261403"/>
    <lineage>
        <taxon>Bacteria</taxon>
        <taxon>Pseudomonadati</taxon>
        <taxon>Bacteroidota</taxon>
        <taxon>Bacteroidia</taxon>
        <taxon>Marinilabiliales</taxon>
        <taxon>Prolixibacteraceae</taxon>
        <taxon>Mangrovibacterium</taxon>
    </lineage>
</organism>
<accession>A0A419VUC6</accession>